<reference evidence="1 2" key="1">
    <citation type="submission" date="2020-11" db="EMBL/GenBank/DDBJ databases">
        <title>WGS of Herminiimonas contaminans strain Marseille-Q4544 isolated from planarians Schmidtea mediterranea.</title>
        <authorList>
            <person name="Kangale L."/>
        </authorList>
    </citation>
    <scope>NUCLEOTIDE SEQUENCE [LARGE SCALE GENOMIC DNA]</scope>
    <source>
        <strain evidence="1 2">Marseille-Q4544</strain>
    </source>
</reference>
<name>A0ABS0EU45_9BURK</name>
<dbReference type="RefSeq" id="WP_195875746.1">
    <property type="nucleotide sequence ID" value="NZ_JADOEL010000009.1"/>
</dbReference>
<proteinExistence type="predicted"/>
<dbReference type="EMBL" id="JADOEL010000009">
    <property type="protein sequence ID" value="MBF8178360.1"/>
    <property type="molecule type" value="Genomic_DNA"/>
</dbReference>
<dbReference type="InterPro" id="IPR036694">
    <property type="entry name" value="Dodecin-like_sf"/>
</dbReference>
<dbReference type="Pfam" id="PF07311">
    <property type="entry name" value="Dodecin"/>
    <property type="match status" value="1"/>
</dbReference>
<dbReference type="InterPro" id="IPR025543">
    <property type="entry name" value="Dodecin-like"/>
</dbReference>
<organism evidence="1 2">
    <name type="scientific">Herminiimonas contaminans</name>
    <dbReference type="NCBI Taxonomy" id="1111140"/>
    <lineage>
        <taxon>Bacteria</taxon>
        <taxon>Pseudomonadati</taxon>
        <taxon>Pseudomonadota</taxon>
        <taxon>Betaproteobacteria</taxon>
        <taxon>Burkholderiales</taxon>
        <taxon>Oxalobacteraceae</taxon>
        <taxon>Herminiimonas</taxon>
    </lineage>
</organism>
<dbReference type="InterPro" id="IPR009923">
    <property type="entry name" value="Dodecin"/>
</dbReference>
<dbReference type="Proteomes" id="UP000657372">
    <property type="component" value="Unassembled WGS sequence"/>
</dbReference>
<evidence type="ECO:0000313" key="1">
    <source>
        <dbReference type="EMBL" id="MBF8178360.1"/>
    </source>
</evidence>
<dbReference type="Gene3D" id="3.30.1660.10">
    <property type="entry name" value="Flavin-binding protein dodecin"/>
    <property type="match status" value="1"/>
</dbReference>
<accession>A0ABS0EU45</accession>
<comment type="caution">
    <text evidence="1">The sequence shown here is derived from an EMBL/GenBank/DDBJ whole genome shotgun (WGS) entry which is preliminary data.</text>
</comment>
<protein>
    <submittedName>
        <fullName evidence="1">Dodecin domain-containing protein</fullName>
    </submittedName>
</protein>
<evidence type="ECO:0000313" key="2">
    <source>
        <dbReference type="Proteomes" id="UP000657372"/>
    </source>
</evidence>
<sequence>MSSLEVIEVLAESDKSWEDAAQIAVKTAAKNINNIKSVYIKEMEASVEKNKITLYRINAKISFLIDKEVLQNISMYSSLE</sequence>
<dbReference type="SUPFAM" id="SSF89807">
    <property type="entry name" value="Dodecin-like"/>
    <property type="match status" value="1"/>
</dbReference>
<keyword evidence="2" id="KW-1185">Reference proteome</keyword>
<gene>
    <name evidence="1" type="ORF">IXC47_11765</name>
</gene>